<evidence type="ECO:0000256" key="4">
    <source>
        <dbReference type="ARBA" id="ARBA00022795"/>
    </source>
</evidence>
<evidence type="ECO:0000256" key="2">
    <source>
        <dbReference type="ARBA" id="ARBA00006602"/>
    </source>
</evidence>
<gene>
    <name evidence="10" type="ORF">AN964_14755</name>
</gene>
<keyword evidence="11" id="KW-1185">Reference proteome</keyword>
<dbReference type="InterPro" id="IPR051472">
    <property type="entry name" value="T3SS_Stator/FliH"/>
</dbReference>
<dbReference type="GO" id="GO:0044781">
    <property type="term" value="P:bacterial-type flagellum organization"/>
    <property type="evidence" value="ECO:0007669"/>
    <property type="project" value="UniProtKB-KW"/>
</dbReference>
<dbReference type="Pfam" id="PF02108">
    <property type="entry name" value="FliH"/>
    <property type="match status" value="1"/>
</dbReference>
<protein>
    <recommendedName>
        <fullName evidence="7">Flagellar assembly protein FliH</fullName>
    </recommendedName>
</protein>
<evidence type="ECO:0000259" key="9">
    <source>
        <dbReference type="Pfam" id="PF02108"/>
    </source>
</evidence>
<evidence type="ECO:0000313" key="11">
    <source>
        <dbReference type="Proteomes" id="UP000051888"/>
    </source>
</evidence>
<dbReference type="AlphaFoldDB" id="A0A0Q3X0V0"/>
<dbReference type="InterPro" id="IPR022524">
    <property type="entry name" value="FliH_Bacilli"/>
</dbReference>
<keyword evidence="3" id="KW-0813">Transport</keyword>
<accession>A0A0Q3X0V0</accession>
<evidence type="ECO:0000256" key="7">
    <source>
        <dbReference type="NCBIfam" id="TIGR03825"/>
    </source>
</evidence>
<reference evidence="10 11" key="1">
    <citation type="submission" date="2015-09" db="EMBL/GenBank/DDBJ databases">
        <title>Genome sequencing project for genomic taxonomy and phylogenomics of Bacillus-like bacteria.</title>
        <authorList>
            <person name="Liu B."/>
            <person name="Wang J."/>
            <person name="Zhu Y."/>
            <person name="Liu G."/>
            <person name="Chen Q."/>
            <person name="Chen Z."/>
            <person name="Lan J."/>
            <person name="Che J."/>
            <person name="Ge C."/>
            <person name="Shi H."/>
            <person name="Pan Z."/>
            <person name="Liu X."/>
        </authorList>
    </citation>
    <scope>NUCLEOTIDE SEQUENCE [LARGE SCALE GENOMIC DNA]</scope>
    <source>
        <strain evidence="10 11">LMG 18435</strain>
    </source>
</reference>
<evidence type="ECO:0000256" key="6">
    <source>
        <dbReference type="ARBA" id="ARBA00023225"/>
    </source>
</evidence>
<dbReference type="PATRIC" id="fig|157838.3.peg.3277"/>
<proteinExistence type="inferred from homology"/>
<dbReference type="InterPro" id="IPR018035">
    <property type="entry name" value="Flagellar_FliH/T3SS_HrpE"/>
</dbReference>
<evidence type="ECO:0000313" key="10">
    <source>
        <dbReference type="EMBL" id="KQL55511.1"/>
    </source>
</evidence>
<dbReference type="NCBIfam" id="TIGR03825">
    <property type="entry name" value="FliH_bacil"/>
    <property type="match status" value="1"/>
</dbReference>
<sequence>MFIANSFEQNETDALFEMEKQKYLSQFQHKAESMIQEAEEQAQKIREQIEQEKEQWIQEKQLWIEEAKKSGFEQGLIEGRNQGFEEYRLRIDEANTMVAHAKNEFVKHIEESEKVILDLGITAAKKILCDTLAGEPEKFLSLVKQTVKEVRENQEIKIIVHPSKYPIILSRKDELDSILAGQVQCYIYGDEQFTENQCVVETENGRIDASIDSQLNMLQEKLHEVLEGVYS</sequence>
<dbReference type="GO" id="GO:0015031">
    <property type="term" value="P:protein transport"/>
    <property type="evidence" value="ECO:0007669"/>
    <property type="project" value="UniProtKB-KW"/>
</dbReference>
<organism evidence="10 11">
    <name type="scientific">Heyndrickxia shackletonii</name>
    <dbReference type="NCBI Taxonomy" id="157838"/>
    <lineage>
        <taxon>Bacteria</taxon>
        <taxon>Bacillati</taxon>
        <taxon>Bacillota</taxon>
        <taxon>Bacilli</taxon>
        <taxon>Bacillales</taxon>
        <taxon>Bacillaceae</taxon>
        <taxon>Heyndrickxia</taxon>
    </lineage>
</organism>
<evidence type="ECO:0000256" key="3">
    <source>
        <dbReference type="ARBA" id="ARBA00022448"/>
    </source>
</evidence>
<evidence type="ECO:0000256" key="8">
    <source>
        <dbReference type="SAM" id="Coils"/>
    </source>
</evidence>
<dbReference type="STRING" id="157838.AN964_14755"/>
<comment type="caution">
    <text evidence="10">The sequence shown here is derived from an EMBL/GenBank/DDBJ whole genome shotgun (WGS) entry which is preliminary data.</text>
</comment>
<keyword evidence="4" id="KW-1005">Bacterial flagellum biogenesis</keyword>
<comment type="similarity">
    <text evidence="2">Belongs to the FliH family.</text>
</comment>
<keyword evidence="8" id="KW-0175">Coiled coil</keyword>
<keyword evidence="6" id="KW-1006">Bacterial flagellum protein export</keyword>
<dbReference type="GO" id="GO:0005829">
    <property type="term" value="C:cytosol"/>
    <property type="evidence" value="ECO:0007669"/>
    <property type="project" value="TreeGrafter"/>
</dbReference>
<dbReference type="PANTHER" id="PTHR34982">
    <property type="entry name" value="YOP PROTEINS TRANSLOCATION PROTEIN L"/>
    <property type="match status" value="1"/>
</dbReference>
<feature type="domain" description="Flagellar assembly protein FliH/Type III secretion system HrpE" evidence="9">
    <location>
        <begin position="92"/>
        <end position="216"/>
    </location>
</feature>
<dbReference type="EMBL" id="LJJC01000004">
    <property type="protein sequence ID" value="KQL55511.1"/>
    <property type="molecule type" value="Genomic_DNA"/>
</dbReference>
<evidence type="ECO:0000256" key="1">
    <source>
        <dbReference type="ARBA" id="ARBA00003041"/>
    </source>
</evidence>
<comment type="function">
    <text evidence="1">Needed for flagellar regrowth and assembly.</text>
</comment>
<keyword evidence="5" id="KW-0653">Protein transport</keyword>
<feature type="coiled-coil region" evidence="8">
    <location>
        <begin position="24"/>
        <end position="104"/>
    </location>
</feature>
<dbReference type="PANTHER" id="PTHR34982:SF1">
    <property type="entry name" value="FLAGELLAR ASSEMBLY PROTEIN FLIH"/>
    <property type="match status" value="1"/>
</dbReference>
<evidence type="ECO:0000256" key="5">
    <source>
        <dbReference type="ARBA" id="ARBA00022927"/>
    </source>
</evidence>
<dbReference type="Proteomes" id="UP000051888">
    <property type="component" value="Unassembled WGS sequence"/>
</dbReference>
<name>A0A0Q3X0V0_9BACI</name>